<evidence type="ECO:0000256" key="4">
    <source>
        <dbReference type="ARBA" id="ARBA00005893"/>
    </source>
</evidence>
<dbReference type="AlphaFoldDB" id="A0A2D0AJ04"/>
<dbReference type="UniPathway" id="UPA00628"/>
<comment type="cofactor">
    <cofactor evidence="2">
        <name>Mg(2+)</name>
        <dbReference type="ChEBI" id="CHEBI:18420"/>
    </cofactor>
</comment>
<evidence type="ECO:0000256" key="5">
    <source>
        <dbReference type="ARBA" id="ARBA00010726"/>
    </source>
</evidence>
<dbReference type="GO" id="GO:0008781">
    <property type="term" value="F:N-acylneuraminate cytidylyltransferase activity"/>
    <property type="evidence" value="ECO:0007669"/>
    <property type="project" value="UniProtKB-EC"/>
</dbReference>
<dbReference type="NCBIfam" id="TIGR01670">
    <property type="entry name" value="KdsC-phosphatas"/>
    <property type="match status" value="1"/>
</dbReference>
<dbReference type="SUPFAM" id="SSF53448">
    <property type="entry name" value="Nucleotide-diphospho-sugar transferases"/>
    <property type="match status" value="1"/>
</dbReference>
<proteinExistence type="inferred from homology"/>
<dbReference type="SFLD" id="SFLDG01136">
    <property type="entry name" value="C1.6:_Phosphoserine_Phosphatas"/>
    <property type="match status" value="1"/>
</dbReference>
<protein>
    <recommendedName>
        <fullName evidence="7">N-acylneuraminate cytidylyltransferase</fullName>
        <ecNumber evidence="7">2.7.7.43</ecNumber>
    </recommendedName>
</protein>
<dbReference type="InterPro" id="IPR036412">
    <property type="entry name" value="HAD-like_sf"/>
</dbReference>
<keyword evidence="10" id="KW-0460">Magnesium</keyword>
<dbReference type="PANTHER" id="PTHR21485">
    <property type="entry name" value="HAD SUPERFAMILY MEMBERS CMAS AND KDSC"/>
    <property type="match status" value="1"/>
</dbReference>
<keyword evidence="11" id="KW-0808">Transferase</keyword>
<evidence type="ECO:0000256" key="6">
    <source>
        <dbReference type="ARBA" id="ARBA00011881"/>
    </source>
</evidence>
<dbReference type="InterPro" id="IPR010023">
    <property type="entry name" value="KdsC_fam"/>
</dbReference>
<reference evidence="11 12" key="1">
    <citation type="journal article" date="2017" name="Infect. Genet. Evol.">
        <title>Comparative genome analysis of fish pathogen Flavobacterium columnare reveals extensive sequence diversity within the species.</title>
        <authorList>
            <person name="Kayansamruaj P."/>
            <person name="Dong H.T."/>
            <person name="Hirono I."/>
            <person name="Kondo H."/>
            <person name="Senapin S."/>
            <person name="Rodkhum C."/>
        </authorList>
    </citation>
    <scope>NUCLEOTIDE SEQUENCE [LARGE SCALE GENOMIC DNA]</scope>
    <source>
        <strain evidence="11 12">1215</strain>
    </source>
</reference>
<dbReference type="EC" id="2.7.7.43" evidence="7"/>
<dbReference type="PANTHER" id="PTHR21485:SF3">
    <property type="entry name" value="N-ACYLNEURAMINATE CYTIDYLYLTRANSFERASE"/>
    <property type="match status" value="1"/>
</dbReference>
<keyword evidence="8" id="KW-0479">Metal-binding</keyword>
<comment type="pathway">
    <text evidence="3">Amino-sugar metabolism; N-acetylneuraminate metabolism.</text>
</comment>
<evidence type="ECO:0000313" key="11">
    <source>
        <dbReference type="EMBL" id="OWP85221.1"/>
    </source>
</evidence>
<evidence type="ECO:0000313" key="12">
    <source>
        <dbReference type="Proteomes" id="UP000197768"/>
    </source>
</evidence>
<dbReference type="Pfam" id="PF02348">
    <property type="entry name" value="CTP_transf_3"/>
    <property type="match status" value="1"/>
</dbReference>
<evidence type="ECO:0000256" key="7">
    <source>
        <dbReference type="ARBA" id="ARBA00012491"/>
    </source>
</evidence>
<dbReference type="GO" id="GO:0046872">
    <property type="term" value="F:metal ion binding"/>
    <property type="evidence" value="ECO:0007669"/>
    <property type="project" value="UniProtKB-KW"/>
</dbReference>
<evidence type="ECO:0000256" key="3">
    <source>
        <dbReference type="ARBA" id="ARBA00005141"/>
    </source>
</evidence>
<comment type="similarity">
    <text evidence="4">Belongs to the KdsC family.</text>
</comment>
<dbReference type="RefSeq" id="WP_088390322.1">
    <property type="nucleotide sequence ID" value="NZ_MTCZ01000005.1"/>
</dbReference>
<evidence type="ECO:0000256" key="8">
    <source>
        <dbReference type="ARBA" id="ARBA00022723"/>
    </source>
</evidence>
<sequence>MKKIGIIPLRKGSKGIQGKNKKKMLGRPLFCWILTEAIFSELDQIFVFTDDEEILKFIEKEYTWTNKVHPLLRSAENANDTASTESAMKEFVEKINYDFDVLCLLQATSPFTTSNDINKVLNKLDENYDAALSVVKTHRFIWSNEGKAQNYDIFKRPRRQDFDGLLIENGAIYATTKKEFVQSNNRISGKIAVVEMPEESLTEIDSLTDWEIKEKLLAKRQKQLKEQKRIDYLVLDVDGVFTDGCVYYGKEGELMKKFDMRDGMGLEILRQNGVEVVVITSENSKLVEERMKKLQIKNLFLGVKDKFSLLKSFVLNKNTSFGNIAYVGDDVNDLTCICSVGWSFTPQNATVTLKNNADIILNQNSSEGAIRETCEWIMKYNKRYDI</sequence>
<dbReference type="Pfam" id="PF08282">
    <property type="entry name" value="Hydrolase_3"/>
    <property type="match status" value="1"/>
</dbReference>
<keyword evidence="9" id="KW-0378">Hydrolase</keyword>
<dbReference type="SUPFAM" id="SSF56784">
    <property type="entry name" value="HAD-like"/>
    <property type="match status" value="1"/>
</dbReference>
<dbReference type="EMBL" id="MTCZ01000005">
    <property type="protein sequence ID" value="OWP85221.1"/>
    <property type="molecule type" value="Genomic_DNA"/>
</dbReference>
<dbReference type="InterPro" id="IPR023214">
    <property type="entry name" value="HAD_sf"/>
</dbReference>
<dbReference type="Gene3D" id="3.40.50.1000">
    <property type="entry name" value="HAD superfamily/HAD-like"/>
    <property type="match status" value="1"/>
</dbReference>
<dbReference type="GO" id="GO:0016788">
    <property type="term" value="F:hydrolase activity, acting on ester bonds"/>
    <property type="evidence" value="ECO:0007669"/>
    <property type="project" value="InterPro"/>
</dbReference>
<dbReference type="InterPro" id="IPR029044">
    <property type="entry name" value="Nucleotide-diphossugar_trans"/>
</dbReference>
<evidence type="ECO:0000256" key="9">
    <source>
        <dbReference type="ARBA" id="ARBA00022801"/>
    </source>
</evidence>
<dbReference type="InterPro" id="IPR003329">
    <property type="entry name" value="Cytidylyl_trans"/>
</dbReference>
<dbReference type="SFLD" id="SFLDG01138">
    <property type="entry name" value="C1.6.2:_Deoxy-d-mannose-octulo"/>
    <property type="match status" value="1"/>
</dbReference>
<evidence type="ECO:0000256" key="1">
    <source>
        <dbReference type="ARBA" id="ARBA00001862"/>
    </source>
</evidence>
<gene>
    <name evidence="11" type="ORF">BWK59_01375</name>
</gene>
<dbReference type="SFLD" id="SFLDS00003">
    <property type="entry name" value="Haloacid_Dehalogenase"/>
    <property type="match status" value="1"/>
</dbReference>
<accession>A0A2D0AJ04</accession>
<comment type="catalytic activity">
    <reaction evidence="1">
        <text>an N-acylneuraminate + CTP = a CMP-N-acyl-beta-neuraminate + diphosphate</text>
        <dbReference type="Rhea" id="RHEA:11344"/>
        <dbReference type="ChEBI" id="CHEBI:33019"/>
        <dbReference type="ChEBI" id="CHEBI:37563"/>
        <dbReference type="ChEBI" id="CHEBI:60073"/>
        <dbReference type="ChEBI" id="CHEBI:68671"/>
        <dbReference type="EC" id="2.7.7.43"/>
    </reaction>
</comment>
<evidence type="ECO:0000256" key="2">
    <source>
        <dbReference type="ARBA" id="ARBA00001946"/>
    </source>
</evidence>
<dbReference type="Proteomes" id="UP000197768">
    <property type="component" value="Unassembled WGS sequence"/>
</dbReference>
<dbReference type="InterPro" id="IPR050793">
    <property type="entry name" value="CMP-NeuNAc_synthase"/>
</dbReference>
<dbReference type="CDD" id="cd02513">
    <property type="entry name" value="CMP-NeuAc_Synthase"/>
    <property type="match status" value="1"/>
</dbReference>
<organism evidence="11 12">
    <name type="scientific">Flavobacterium davisii</name>
    <dbReference type="NCBI Taxonomy" id="2906077"/>
    <lineage>
        <taxon>Bacteria</taxon>
        <taxon>Pseudomonadati</taxon>
        <taxon>Bacteroidota</taxon>
        <taxon>Flavobacteriia</taxon>
        <taxon>Flavobacteriales</taxon>
        <taxon>Flavobacteriaceae</taxon>
        <taxon>Flavobacterium</taxon>
    </lineage>
</organism>
<comment type="similarity">
    <text evidence="5">Belongs to the CMP-NeuNAc synthase family.</text>
</comment>
<evidence type="ECO:0000256" key="10">
    <source>
        <dbReference type="ARBA" id="ARBA00022842"/>
    </source>
</evidence>
<dbReference type="Gene3D" id="3.90.550.10">
    <property type="entry name" value="Spore Coat Polysaccharide Biosynthesis Protein SpsA, Chain A"/>
    <property type="match status" value="1"/>
</dbReference>
<dbReference type="GO" id="GO:0006054">
    <property type="term" value="P:N-acetylneuraminate metabolic process"/>
    <property type="evidence" value="ECO:0007669"/>
    <property type="project" value="UniProtKB-UniPathway"/>
</dbReference>
<name>A0A2D0AJ04_9FLAO</name>
<comment type="caution">
    <text evidence="11">The sequence shown here is derived from an EMBL/GenBank/DDBJ whole genome shotgun (WGS) entry which is preliminary data.</text>
</comment>
<comment type="subunit">
    <text evidence="6">Homotetramer.</text>
</comment>